<organism evidence="1 2">
    <name type="scientific">Aureispira anguillae</name>
    <dbReference type="NCBI Taxonomy" id="2864201"/>
    <lineage>
        <taxon>Bacteria</taxon>
        <taxon>Pseudomonadati</taxon>
        <taxon>Bacteroidota</taxon>
        <taxon>Saprospiria</taxon>
        <taxon>Saprospirales</taxon>
        <taxon>Saprospiraceae</taxon>
        <taxon>Aureispira</taxon>
    </lineage>
</organism>
<dbReference type="KEGG" id="aup:AsAng_0001670"/>
<gene>
    <name evidence="1" type="ORF">AsAng_0001670</name>
</gene>
<accession>A0A915VK33</accession>
<dbReference type="Proteomes" id="UP001060919">
    <property type="component" value="Chromosome"/>
</dbReference>
<protein>
    <submittedName>
        <fullName evidence="1">T9SS type A sorting domain-containing protein</fullName>
    </submittedName>
</protein>
<name>A0A915VK33_9BACT</name>
<sequence length="952" mass="103124">MGGELTYTCLGNNQYELTLIVYRDCNGINLGASQTVYQSDDCGSTVSYTMSQVSFQEITPVCANVTGTACNGGGGTYGIEEFVYQTTVTLDPNCTNVNFFWSLCCRNNAINTLSSPGSESMYIHTSIPDVNVCNISPTFLNNPTPFVCVGQPVNYNHGAVDTDGDDLIFSLIDCMDDASTPVTYATGFSATNPLTTSTGVTIDAATGALSFTPSQVQVGVLCVLVEEYRNGIKISEIVRDIQFTVLTCSNDNPTLTGMDSSNTFSTSLKVGNSLCFDVFSDDINAGQVVSMEWNEGISTGTFTIDSSGQFPEGTFCWTPTVDDIGTNIFTVTVADDNCPLVGMNTYTFNIDVSIDTVQSIVDGNWSSAATWDCNCIPNSLHNIIVHHNVVLATNFTLGDGGFLLINTGGNLAISDTYGLTIDGEFNNYGTLQGDLIINGTSSKFVRLGNLEKVEITNPTSVLVAADCNISKKLTLSNGDFNSNGYNVILRSDTTGSALVEDNGGTCSGDLIVQRYLFNTIGHHFICSPFSDATVNELDDDFSLSLNAAFPHIYYYDETDTSIHSSDGWLSPASTAHLMGQAEGYSCYFMAGSGITLDMTGSINTGSITIPLTHTTNSTIDTGSCPPEGWNLVGNPYPSPLDFDLLMQAAPAEVEKALYIWDPTSKSYLSYVDGIGSPSNFGAIVPSMQGFWIKANSTTTLSFDNSMRITDPSTTTNTFYKSLTPNAPIFRLEMGRQGQKTEIVTRFKVGATTGFDSNFDAFFIPSEYPGFVDFAVATGEGPLGINSLPPLQTMPVIIPLHHKVDQGGSYTIELTEFTNFGPNDQVILEDATLGINHVLNNAAYTFTASPTDNPRRFNLRVIPAVISHTDRMDDQNDLKIHKCNDGLCLSFPEEIVTTADLRIYDRLGQLVYQTTLSEGQQEYLLDNINLQSPNLYFVKIETLNYNKTQSFAW</sequence>
<keyword evidence="2" id="KW-1185">Reference proteome</keyword>
<dbReference type="AlphaFoldDB" id="A0A915VK33"/>
<dbReference type="RefSeq" id="WP_264790860.1">
    <property type="nucleotide sequence ID" value="NZ_AP026867.1"/>
</dbReference>
<evidence type="ECO:0000313" key="2">
    <source>
        <dbReference type="Proteomes" id="UP001060919"/>
    </source>
</evidence>
<evidence type="ECO:0000313" key="1">
    <source>
        <dbReference type="EMBL" id="BDS09469.1"/>
    </source>
</evidence>
<proteinExistence type="predicted"/>
<reference evidence="1" key="1">
    <citation type="submission" date="2022-09" db="EMBL/GenBank/DDBJ databases">
        <title>Aureispira anguillicida sp. nov., isolated from Leptocephalus of Japanese eel Anguilla japonica.</title>
        <authorList>
            <person name="Yuasa K."/>
            <person name="Mekata T."/>
            <person name="Ikunari K."/>
        </authorList>
    </citation>
    <scope>NUCLEOTIDE SEQUENCE</scope>
    <source>
        <strain evidence="1">EL160426</strain>
    </source>
</reference>
<dbReference type="EMBL" id="AP026867">
    <property type="protein sequence ID" value="BDS09469.1"/>
    <property type="molecule type" value="Genomic_DNA"/>
</dbReference>